<gene>
    <name evidence="5" type="ORF">I7412_02935</name>
</gene>
<dbReference type="InterPro" id="IPR028081">
    <property type="entry name" value="Leu-bd"/>
</dbReference>
<evidence type="ECO:0000313" key="5">
    <source>
        <dbReference type="EMBL" id="MBL7626146.1"/>
    </source>
</evidence>
<comment type="caution">
    <text evidence="5">The sequence shown here is derived from an EMBL/GenBank/DDBJ whole genome shotgun (WGS) entry which is preliminary data.</text>
</comment>
<dbReference type="Gene3D" id="3.40.50.2300">
    <property type="match status" value="2"/>
</dbReference>
<protein>
    <submittedName>
        <fullName evidence="5">ABC transporter substrate-binding protein</fullName>
    </submittedName>
</protein>
<feature type="region of interest" description="Disordered" evidence="3">
    <location>
        <begin position="1"/>
        <end position="24"/>
    </location>
</feature>
<dbReference type="InterPro" id="IPR028082">
    <property type="entry name" value="Peripla_BP_I"/>
</dbReference>
<evidence type="ECO:0000256" key="2">
    <source>
        <dbReference type="ARBA" id="ARBA00022729"/>
    </source>
</evidence>
<organism evidence="5 6">
    <name type="scientific">Frankia nepalensis</name>
    <dbReference type="NCBI Taxonomy" id="1836974"/>
    <lineage>
        <taxon>Bacteria</taxon>
        <taxon>Bacillati</taxon>
        <taxon>Actinomycetota</taxon>
        <taxon>Actinomycetes</taxon>
        <taxon>Frankiales</taxon>
        <taxon>Frankiaceae</taxon>
        <taxon>Frankia</taxon>
    </lineage>
</organism>
<dbReference type="AlphaFoldDB" id="A0A937UQ09"/>
<dbReference type="InterPro" id="IPR051010">
    <property type="entry name" value="BCAA_transport"/>
</dbReference>
<proteinExistence type="inferred from homology"/>
<dbReference type="Proteomes" id="UP000604475">
    <property type="component" value="Unassembled WGS sequence"/>
</dbReference>
<evidence type="ECO:0000259" key="4">
    <source>
        <dbReference type="Pfam" id="PF13458"/>
    </source>
</evidence>
<evidence type="ECO:0000256" key="1">
    <source>
        <dbReference type="ARBA" id="ARBA00010062"/>
    </source>
</evidence>
<dbReference type="RefSeq" id="WP_202998621.1">
    <property type="nucleotide sequence ID" value="NZ_JADWYU010000102.1"/>
</dbReference>
<feature type="domain" description="Leucine-binding protein" evidence="4">
    <location>
        <begin position="77"/>
        <end position="406"/>
    </location>
</feature>
<dbReference type="PANTHER" id="PTHR30483">
    <property type="entry name" value="LEUCINE-SPECIFIC-BINDING PROTEIN"/>
    <property type="match status" value="1"/>
</dbReference>
<dbReference type="Pfam" id="PF13458">
    <property type="entry name" value="Peripla_BP_6"/>
    <property type="match status" value="1"/>
</dbReference>
<evidence type="ECO:0000256" key="3">
    <source>
        <dbReference type="SAM" id="MobiDB-lite"/>
    </source>
</evidence>
<keyword evidence="6" id="KW-1185">Reference proteome</keyword>
<dbReference type="PANTHER" id="PTHR30483:SF6">
    <property type="entry name" value="PERIPLASMIC BINDING PROTEIN OF ABC TRANSPORTER FOR NATURAL AMINO ACIDS"/>
    <property type="match status" value="1"/>
</dbReference>
<comment type="similarity">
    <text evidence="1">Belongs to the leucine-binding protein family.</text>
</comment>
<accession>A0A937UQ09</accession>
<sequence>MGQTGISGDGREARPGWRRPSRRHGSALAALSAFTAVSVLLAGCGGDDEQDTPAGTPSAAASAADVLGPVAAAQGAPVRIGLISDGKGPVSDLAYEKDVAAAAAKFLNERRSGIGGRPIELVSCETLADPGKGADCANRMIEEDVVAVVVGSSSVVESIWHPLHDAHVPTLFGTAPTPALLADAESTFILSDSIFPLIKLPMQLAKENGENKVTVVAIDVPTVMGIYQSIAPRMFEAEGMELDVVAVPPGTADMTPQMQTLVAGGPGLVQVLGSDAFCIAAFNGLRTAGFSGPLAAVAQCITDATRKSVPGDTLEGITMSASAPIGTDNPSTELLAAVAETYGNGEFEVQRQGSLTMFTTVTALQAATKGISGEITPAAMTAAIKAMPESELPGAGGLKFRCGGKANPSSPAVCVRGGLVTTLDGKGQPTEYRVLASTPIEG</sequence>
<name>A0A937UQ09_9ACTN</name>
<dbReference type="EMBL" id="JAEACQ010000123">
    <property type="protein sequence ID" value="MBL7626146.1"/>
    <property type="molecule type" value="Genomic_DNA"/>
</dbReference>
<evidence type="ECO:0000313" key="6">
    <source>
        <dbReference type="Proteomes" id="UP000604475"/>
    </source>
</evidence>
<keyword evidence="2" id="KW-0732">Signal</keyword>
<dbReference type="SUPFAM" id="SSF53822">
    <property type="entry name" value="Periplasmic binding protein-like I"/>
    <property type="match status" value="1"/>
</dbReference>
<reference evidence="5" key="1">
    <citation type="submission" date="2020-12" db="EMBL/GenBank/DDBJ databases">
        <title>Genomic characterization of non-nitrogen-fixing Frankia strains.</title>
        <authorList>
            <person name="Carlos-Shanley C."/>
            <person name="Guerra T."/>
            <person name="Hahn D."/>
        </authorList>
    </citation>
    <scope>NUCLEOTIDE SEQUENCE</scope>
    <source>
        <strain evidence="5">CN6</strain>
    </source>
</reference>